<dbReference type="AlphaFoldDB" id="A0A7R9L2V4"/>
<organism evidence="1">
    <name type="scientific">Medioppia subpectinata</name>
    <dbReference type="NCBI Taxonomy" id="1979941"/>
    <lineage>
        <taxon>Eukaryota</taxon>
        <taxon>Metazoa</taxon>
        <taxon>Ecdysozoa</taxon>
        <taxon>Arthropoda</taxon>
        <taxon>Chelicerata</taxon>
        <taxon>Arachnida</taxon>
        <taxon>Acari</taxon>
        <taxon>Acariformes</taxon>
        <taxon>Sarcoptiformes</taxon>
        <taxon>Oribatida</taxon>
        <taxon>Brachypylina</taxon>
        <taxon>Oppioidea</taxon>
        <taxon>Oppiidae</taxon>
        <taxon>Medioppia</taxon>
    </lineage>
</organism>
<protein>
    <submittedName>
        <fullName evidence="1">Uncharacterized protein</fullName>
    </submittedName>
</protein>
<dbReference type="EMBL" id="CAJPIZ010013710">
    <property type="protein sequence ID" value="CAG2114388.1"/>
    <property type="molecule type" value="Genomic_DNA"/>
</dbReference>
<accession>A0A7R9L2V4</accession>
<keyword evidence="2" id="KW-1185">Reference proteome</keyword>
<gene>
    <name evidence="1" type="ORF">OSB1V03_LOCUS14354</name>
</gene>
<proteinExistence type="predicted"/>
<evidence type="ECO:0000313" key="1">
    <source>
        <dbReference type="EMBL" id="CAD7633958.1"/>
    </source>
</evidence>
<dbReference type="EMBL" id="OC868285">
    <property type="protein sequence ID" value="CAD7633958.1"/>
    <property type="molecule type" value="Genomic_DNA"/>
</dbReference>
<sequence length="85" mass="9489">MVMSIRSNNICGTDMPILSHWSRIHVHNAHYYRHTIGGPIHRIPGPEARDTVPNEGHDISKVSQFICHACHTGAAIAPHLSHRPE</sequence>
<name>A0A7R9L2V4_9ACAR</name>
<dbReference type="Proteomes" id="UP000759131">
    <property type="component" value="Unassembled WGS sequence"/>
</dbReference>
<evidence type="ECO:0000313" key="2">
    <source>
        <dbReference type="Proteomes" id="UP000759131"/>
    </source>
</evidence>
<reference evidence="1" key="1">
    <citation type="submission" date="2020-11" db="EMBL/GenBank/DDBJ databases">
        <authorList>
            <person name="Tran Van P."/>
        </authorList>
    </citation>
    <scope>NUCLEOTIDE SEQUENCE</scope>
</reference>